<dbReference type="NCBIfam" id="TIGR01225">
    <property type="entry name" value="hutH"/>
    <property type="match status" value="1"/>
</dbReference>
<dbReference type="InterPro" id="IPR008948">
    <property type="entry name" value="L-Aspartase-like"/>
</dbReference>
<comment type="catalytic activity">
    <reaction evidence="5 6 8">
        <text>L-histidine = trans-urocanate + NH4(+)</text>
        <dbReference type="Rhea" id="RHEA:21232"/>
        <dbReference type="ChEBI" id="CHEBI:17771"/>
        <dbReference type="ChEBI" id="CHEBI:28938"/>
        <dbReference type="ChEBI" id="CHEBI:57595"/>
        <dbReference type="EC" id="4.3.1.3"/>
    </reaction>
</comment>
<dbReference type="GO" id="GO:0004397">
    <property type="term" value="F:histidine ammonia-lyase activity"/>
    <property type="evidence" value="ECO:0007669"/>
    <property type="project" value="UniProtKB-UniRule"/>
</dbReference>
<keyword evidence="11" id="KW-1185">Reference proteome</keyword>
<evidence type="ECO:0000313" key="10">
    <source>
        <dbReference type="EMBL" id="MBA0087766.1"/>
    </source>
</evidence>
<dbReference type="SUPFAM" id="SSF48557">
    <property type="entry name" value="L-aspartase-like"/>
    <property type="match status" value="1"/>
</dbReference>
<protein>
    <recommendedName>
        <fullName evidence="2 6">Histidine ammonia-lyase</fullName>
        <shortName evidence="6">Histidase</shortName>
        <ecNumber evidence="2 6">4.3.1.3</ecNumber>
    </recommendedName>
</protein>
<dbReference type="EC" id="4.3.1.3" evidence="2 6"/>
<dbReference type="HAMAP" id="MF_00229">
    <property type="entry name" value="His_ammonia_lyase"/>
    <property type="match status" value="1"/>
</dbReference>
<dbReference type="Proteomes" id="UP000567293">
    <property type="component" value="Unassembled WGS sequence"/>
</dbReference>
<keyword evidence="3 6" id="KW-0369">Histidine metabolism</keyword>
<proteinExistence type="inferred from homology"/>
<evidence type="ECO:0000256" key="1">
    <source>
        <dbReference type="ARBA" id="ARBA00005113"/>
    </source>
</evidence>
<dbReference type="CDD" id="cd00332">
    <property type="entry name" value="PAL-HAL"/>
    <property type="match status" value="1"/>
</dbReference>
<dbReference type="Pfam" id="PF00221">
    <property type="entry name" value="Lyase_aromatic"/>
    <property type="match status" value="1"/>
</dbReference>
<dbReference type="GO" id="GO:0019556">
    <property type="term" value="P:L-histidine catabolic process to glutamate and formamide"/>
    <property type="evidence" value="ECO:0007669"/>
    <property type="project" value="UniProtKB-UniPathway"/>
</dbReference>
<dbReference type="InterPro" id="IPR001106">
    <property type="entry name" value="Aromatic_Lyase"/>
</dbReference>
<evidence type="ECO:0000256" key="3">
    <source>
        <dbReference type="ARBA" id="ARBA00022808"/>
    </source>
</evidence>
<evidence type="ECO:0000256" key="9">
    <source>
        <dbReference type="RuleBase" id="RU004480"/>
    </source>
</evidence>
<evidence type="ECO:0000313" key="11">
    <source>
        <dbReference type="Proteomes" id="UP000567293"/>
    </source>
</evidence>
<reference evidence="10" key="1">
    <citation type="submission" date="2020-06" db="EMBL/GenBank/DDBJ databases">
        <title>Legume-microbial interactions unlock mineral nutrients during tropical forest succession.</title>
        <authorList>
            <person name="Epihov D.Z."/>
        </authorList>
    </citation>
    <scope>NUCLEOTIDE SEQUENCE [LARGE SCALE GENOMIC DNA]</scope>
    <source>
        <strain evidence="10">Pan2503</strain>
    </source>
</reference>
<gene>
    <name evidence="6 10" type="primary">hutH</name>
    <name evidence="10" type="ORF">HRJ53_22500</name>
</gene>
<feature type="cross-link" description="5-imidazolinone (Ala-Gly)" evidence="6">
    <location>
        <begin position="142"/>
        <end position="144"/>
    </location>
</feature>
<dbReference type="UniPathway" id="UPA00379">
    <property type="reaction ID" value="UER00549"/>
</dbReference>
<dbReference type="GO" id="GO:0019557">
    <property type="term" value="P:L-histidine catabolic process to glutamate and formate"/>
    <property type="evidence" value="ECO:0007669"/>
    <property type="project" value="UniProtKB-UniPathway"/>
</dbReference>
<keyword evidence="4 6" id="KW-0456">Lyase</keyword>
<evidence type="ECO:0000256" key="5">
    <source>
        <dbReference type="ARBA" id="ARBA00049269"/>
    </source>
</evidence>
<dbReference type="GO" id="GO:0005737">
    <property type="term" value="C:cytoplasm"/>
    <property type="evidence" value="ECO:0007669"/>
    <property type="project" value="UniProtKB-SubCell"/>
</dbReference>
<evidence type="ECO:0000256" key="2">
    <source>
        <dbReference type="ARBA" id="ARBA00012994"/>
    </source>
</evidence>
<keyword evidence="6" id="KW-0963">Cytoplasm</keyword>
<name>A0A7V8SZA0_9BACT</name>
<dbReference type="FunFam" id="1.10.275.10:FF:000005">
    <property type="entry name" value="Histidine ammonia-lyase"/>
    <property type="match status" value="1"/>
</dbReference>
<comment type="similarity">
    <text evidence="6 7">Belongs to the PAL/histidase family.</text>
</comment>
<dbReference type="FunFam" id="1.20.200.10:FF:000003">
    <property type="entry name" value="Histidine ammonia-lyase"/>
    <property type="match status" value="1"/>
</dbReference>
<comment type="subcellular location">
    <subcellularLocation>
        <location evidence="6 9">Cytoplasm</location>
    </subcellularLocation>
</comment>
<evidence type="ECO:0000256" key="8">
    <source>
        <dbReference type="RuleBase" id="RU004479"/>
    </source>
</evidence>
<dbReference type="Gene3D" id="1.10.275.10">
    <property type="entry name" value="Fumarase/aspartase (N-terminal domain)"/>
    <property type="match status" value="1"/>
</dbReference>
<comment type="PTM">
    <text evidence="6">Contains an active site 4-methylidene-imidazol-5-one (MIO), which is formed autocatalytically by cyclization and dehydration of residues Ala-Ser-Gly.</text>
</comment>
<feature type="modified residue" description="2,3-didehydroalanine (Ser)" evidence="6">
    <location>
        <position position="143"/>
    </location>
</feature>
<dbReference type="InterPro" id="IPR022313">
    <property type="entry name" value="Phe/His_NH3-lyase_AS"/>
</dbReference>
<accession>A0A7V8SZA0</accession>
<sequence length="507" mass="53118">MSVLLTGNDLTFAEVYAVALEGENTGLAPASFERMNASRAAVERLLASGRTAYGINTGFGKLASVRISPDEVRQLQVNLVRSHASGVGGSLSEAETRAMMLLRANALAKGLSGVRPRVVETLCRMLNGKVHPVIPSQGSVGASGDLAPLAHLAHVMIGEGQARFRNETLAGGEAMKRAGIAPIELEAKEGLSLLNGTQGMLALLSLALREADILVDSADVAAALSLDALRGSPGAFDIRIMQARAYPGAATTARNLAHLNEGSQIRESHRAAERDPRVQDAYSLRCTPQVHGAVRDALGQAREIAAVELNSATDNPLVFVDDGATGDIISGGNFHGQPLAMAADQAAIAIATLGGIVERRVEQMTNPLTSMLPAFLAPEPGLNSGFMIAQVTAAALTSENKALATPHSVDSISTSGNQEDYVSMGMSATRRLDRMLQNLRNTIAIELLCACQGVDLLAPLKTGNLAMKAYEVVRSKSRMLSVDRPLAADIEALSALIAEGAIARVLV</sequence>
<evidence type="ECO:0000256" key="6">
    <source>
        <dbReference type="HAMAP-Rule" id="MF_00229"/>
    </source>
</evidence>
<evidence type="ECO:0000256" key="7">
    <source>
        <dbReference type="RuleBase" id="RU003954"/>
    </source>
</evidence>
<dbReference type="InterPro" id="IPR024083">
    <property type="entry name" value="Fumarase/histidase_N"/>
</dbReference>
<comment type="pathway">
    <text evidence="1 6 8">Amino-acid degradation; L-histidine degradation into L-glutamate; N-formimidoyl-L-glutamate from L-histidine: step 1/3.</text>
</comment>
<dbReference type="NCBIfam" id="NF006871">
    <property type="entry name" value="PRK09367.1"/>
    <property type="match status" value="1"/>
</dbReference>
<organism evidence="10 11">
    <name type="scientific">Candidatus Acidiferrum panamense</name>
    <dbReference type="NCBI Taxonomy" id="2741543"/>
    <lineage>
        <taxon>Bacteria</taxon>
        <taxon>Pseudomonadati</taxon>
        <taxon>Acidobacteriota</taxon>
        <taxon>Terriglobia</taxon>
        <taxon>Candidatus Acidiferrales</taxon>
        <taxon>Candidatus Acidiferrum</taxon>
    </lineage>
</organism>
<dbReference type="PROSITE" id="PS00488">
    <property type="entry name" value="PAL_HISTIDASE"/>
    <property type="match status" value="1"/>
</dbReference>
<evidence type="ECO:0000256" key="4">
    <source>
        <dbReference type="ARBA" id="ARBA00023239"/>
    </source>
</evidence>
<comment type="caution">
    <text evidence="10">The sequence shown here is derived from an EMBL/GenBank/DDBJ whole genome shotgun (WGS) entry which is preliminary data.</text>
</comment>
<dbReference type="Gene3D" id="1.20.200.10">
    <property type="entry name" value="Fumarase/aspartase (Central domain)"/>
    <property type="match status" value="1"/>
</dbReference>
<dbReference type="AlphaFoldDB" id="A0A7V8SZA0"/>
<dbReference type="InterPro" id="IPR005921">
    <property type="entry name" value="HutH"/>
</dbReference>
<dbReference type="PANTHER" id="PTHR10362">
    <property type="entry name" value="HISTIDINE AMMONIA-LYASE"/>
    <property type="match status" value="1"/>
</dbReference>
<dbReference type="EMBL" id="JACDQQ010002171">
    <property type="protein sequence ID" value="MBA0087766.1"/>
    <property type="molecule type" value="Genomic_DNA"/>
</dbReference>